<reference evidence="3" key="1">
    <citation type="submission" date="2023-08" db="EMBL/GenBank/DDBJ databases">
        <authorList>
            <person name="Chen Y."/>
            <person name="Shah S."/>
            <person name="Dougan E. K."/>
            <person name="Thang M."/>
            <person name="Chan C."/>
        </authorList>
    </citation>
    <scope>NUCLEOTIDE SEQUENCE</scope>
</reference>
<evidence type="ECO:0000313" key="3">
    <source>
        <dbReference type="EMBL" id="CAJ1394135.1"/>
    </source>
</evidence>
<accession>A0AA36IUH9</accession>
<sequence length="384" mass="41101">MGHGLRLLLLCLSAGTSRGQRGLGLGSEAELCDARHGCGEGLGFMQMGSQALKSPSISAKSPKAAEPAASEAGTTQHRRSVSVLQATTTAKNVGDYNDGAIVFSGMLCVVVIYLLAGSVMSSGEDLGATTAPVEGRLQNFYQRTTSWVMPRMETLQEILPCVSTNLVGASADMPLLVPLKSLEEREKMQNLAASAFAGWSTQLPANVAWHFDITSILGQKILAVQQTKLQDGTLGRVEVIGYRGSGRGKLLGSIDTKLQVFNGEGADFGRLVRKQSGAYELKESATGRHRWMVAANMQFEGHEYFTVTWRPRRRILATVNRGQGSYAEYMKVMPSKGVDVVLVVLCCVGLFVFRLDANSLQAKRPPEIAEDGGAGAGKLLESAS</sequence>
<protein>
    <submittedName>
        <fullName evidence="3">Uncharacterized protein</fullName>
    </submittedName>
</protein>
<evidence type="ECO:0000313" key="4">
    <source>
        <dbReference type="Proteomes" id="UP001178507"/>
    </source>
</evidence>
<feature type="compositionally biased region" description="Low complexity" evidence="1">
    <location>
        <begin position="55"/>
        <end position="72"/>
    </location>
</feature>
<dbReference type="EMBL" id="CAUJNA010002768">
    <property type="protein sequence ID" value="CAJ1394135.1"/>
    <property type="molecule type" value="Genomic_DNA"/>
</dbReference>
<gene>
    <name evidence="3" type="ORF">EVOR1521_LOCUS18865</name>
</gene>
<evidence type="ECO:0000256" key="2">
    <source>
        <dbReference type="SAM" id="SignalP"/>
    </source>
</evidence>
<comment type="caution">
    <text evidence="3">The sequence shown here is derived from an EMBL/GenBank/DDBJ whole genome shotgun (WGS) entry which is preliminary data.</text>
</comment>
<feature type="signal peptide" evidence="2">
    <location>
        <begin position="1"/>
        <end position="19"/>
    </location>
</feature>
<feature type="region of interest" description="Disordered" evidence="1">
    <location>
        <begin position="55"/>
        <end position="80"/>
    </location>
</feature>
<organism evidence="3 4">
    <name type="scientific">Effrenium voratum</name>
    <dbReference type="NCBI Taxonomy" id="2562239"/>
    <lineage>
        <taxon>Eukaryota</taxon>
        <taxon>Sar</taxon>
        <taxon>Alveolata</taxon>
        <taxon>Dinophyceae</taxon>
        <taxon>Suessiales</taxon>
        <taxon>Symbiodiniaceae</taxon>
        <taxon>Effrenium</taxon>
    </lineage>
</organism>
<proteinExistence type="predicted"/>
<dbReference type="Proteomes" id="UP001178507">
    <property type="component" value="Unassembled WGS sequence"/>
</dbReference>
<evidence type="ECO:0000256" key="1">
    <source>
        <dbReference type="SAM" id="MobiDB-lite"/>
    </source>
</evidence>
<keyword evidence="4" id="KW-1185">Reference proteome</keyword>
<name>A0AA36IUH9_9DINO</name>
<feature type="chain" id="PRO_5041301899" evidence="2">
    <location>
        <begin position="20"/>
        <end position="384"/>
    </location>
</feature>
<dbReference type="AlphaFoldDB" id="A0AA36IUH9"/>
<keyword evidence="2" id="KW-0732">Signal</keyword>